<accession>A0A0C2C2S8</accession>
<dbReference type="Pfam" id="PF03564">
    <property type="entry name" value="DUF1759"/>
    <property type="match status" value="1"/>
</dbReference>
<dbReference type="InterPro" id="IPR005312">
    <property type="entry name" value="DUF1759"/>
</dbReference>
<evidence type="ECO:0000313" key="1">
    <source>
        <dbReference type="EMBL" id="KIH50613.1"/>
    </source>
</evidence>
<sequence length="281" mass="32306">MSKQQPHAKGPKLAPLPIPKFRGQLWEWDQFWGIFEATIHSRDISKIEKMHYLLEALEGPAKYARRHDNSEAVVAQLLQNLHDLQPRSSKIADQRQMLDKILPIISQLKQKGENTNTQRMRRTILAKFTDKVQRSMLKKKANIASDEWTTLRLLSDLQEFFDMEDHIQHLRTTAVESVKMDSPSKTPPGKRTKYVRSDDNKKPACFYCNKNDHTPRLCPEYTTYEQRIGLIRHSAICAGIVDQEITVSANAIVEHAGSAMREDIILHFAGNLPNQSLLRQS</sequence>
<keyword evidence="2" id="KW-1185">Reference proteome</keyword>
<name>A0A0C2C2S8_9BILA</name>
<evidence type="ECO:0000313" key="2">
    <source>
        <dbReference type="Proteomes" id="UP000054047"/>
    </source>
</evidence>
<organism evidence="1 2">
    <name type="scientific">Ancylostoma duodenale</name>
    <dbReference type="NCBI Taxonomy" id="51022"/>
    <lineage>
        <taxon>Eukaryota</taxon>
        <taxon>Metazoa</taxon>
        <taxon>Ecdysozoa</taxon>
        <taxon>Nematoda</taxon>
        <taxon>Chromadorea</taxon>
        <taxon>Rhabditida</taxon>
        <taxon>Rhabditina</taxon>
        <taxon>Rhabditomorpha</taxon>
        <taxon>Strongyloidea</taxon>
        <taxon>Ancylostomatidae</taxon>
        <taxon>Ancylostomatinae</taxon>
        <taxon>Ancylostoma</taxon>
    </lineage>
</organism>
<dbReference type="AlphaFoldDB" id="A0A0C2C2S8"/>
<dbReference type="EMBL" id="KN749178">
    <property type="protein sequence ID" value="KIH50613.1"/>
    <property type="molecule type" value="Genomic_DNA"/>
</dbReference>
<evidence type="ECO:0008006" key="3">
    <source>
        <dbReference type="Google" id="ProtNLM"/>
    </source>
</evidence>
<reference evidence="1 2" key="1">
    <citation type="submission" date="2013-12" db="EMBL/GenBank/DDBJ databases">
        <title>Draft genome of the parsitic nematode Ancylostoma duodenale.</title>
        <authorList>
            <person name="Mitreva M."/>
        </authorList>
    </citation>
    <scope>NUCLEOTIDE SEQUENCE [LARGE SCALE GENOMIC DNA]</scope>
    <source>
        <strain evidence="1 2">Zhejiang</strain>
    </source>
</reference>
<gene>
    <name evidence="1" type="ORF">ANCDUO_19305</name>
</gene>
<dbReference type="OrthoDB" id="5876002at2759"/>
<dbReference type="Proteomes" id="UP000054047">
    <property type="component" value="Unassembled WGS sequence"/>
</dbReference>
<proteinExistence type="predicted"/>
<protein>
    <recommendedName>
        <fullName evidence="3">CCHC-type domain-containing protein</fullName>
    </recommendedName>
</protein>